<dbReference type="InterPro" id="IPR027417">
    <property type="entry name" value="P-loop_NTPase"/>
</dbReference>
<dbReference type="HOGENOM" id="CLU_000192_7_2_1"/>
<dbReference type="Gene3D" id="1.20.120.720">
    <property type="entry name" value="Myosin VI head, motor domain, U50 subdomain"/>
    <property type="match status" value="1"/>
</dbReference>
<dbReference type="GO" id="GO:0005524">
    <property type="term" value="F:ATP binding"/>
    <property type="evidence" value="ECO:0007669"/>
    <property type="project" value="UniProtKB-UniRule"/>
</dbReference>
<evidence type="ECO:0000256" key="3">
    <source>
        <dbReference type="ARBA" id="ARBA00022840"/>
    </source>
</evidence>
<dbReference type="AlphaFoldDB" id="A8XZL0"/>
<dbReference type="GO" id="GO:0032982">
    <property type="term" value="C:myosin filament"/>
    <property type="evidence" value="ECO:0000318"/>
    <property type="project" value="GO_Central"/>
</dbReference>
<evidence type="ECO:0000259" key="10">
    <source>
        <dbReference type="PROSITE" id="PS51456"/>
    </source>
</evidence>
<keyword evidence="7 8" id="KW-0009">Actin-binding</keyword>
<dbReference type="GO" id="GO:0045214">
    <property type="term" value="P:sarcomere organization"/>
    <property type="evidence" value="ECO:0000318"/>
    <property type="project" value="GO_Central"/>
</dbReference>
<protein>
    <submittedName>
        <fullName evidence="12">Protein CBG21212</fullName>
    </submittedName>
</protein>
<dbReference type="InParanoid" id="A8XZL0"/>
<dbReference type="PANTHER" id="PTHR13140:SF857">
    <property type="entry name" value="MYOSIN-11"/>
    <property type="match status" value="1"/>
</dbReference>
<feature type="domain" description="Myosin motor" evidence="10">
    <location>
        <begin position="86"/>
        <end position="795"/>
    </location>
</feature>
<dbReference type="CDD" id="cd01377">
    <property type="entry name" value="MYSc_class_II"/>
    <property type="match status" value="1"/>
</dbReference>
<dbReference type="Pfam" id="PF00063">
    <property type="entry name" value="Myosin_head"/>
    <property type="match status" value="1"/>
</dbReference>
<dbReference type="FunFam" id="1.10.10.820:FF:000001">
    <property type="entry name" value="Myosin heavy chain"/>
    <property type="match status" value="1"/>
</dbReference>
<evidence type="ECO:0000256" key="8">
    <source>
        <dbReference type="PROSITE-ProRule" id="PRU00782"/>
    </source>
</evidence>
<dbReference type="Gene3D" id="1.20.58.530">
    <property type="match status" value="1"/>
</dbReference>
<dbReference type="Pfam" id="PF02736">
    <property type="entry name" value="Myosin_N"/>
    <property type="match status" value="1"/>
</dbReference>
<dbReference type="GO" id="GO:0051015">
    <property type="term" value="F:actin filament binding"/>
    <property type="evidence" value="ECO:0000318"/>
    <property type="project" value="GO_Central"/>
</dbReference>
<accession>A8XZL0</accession>
<dbReference type="PANTHER" id="PTHR13140">
    <property type="entry name" value="MYOSIN"/>
    <property type="match status" value="1"/>
</dbReference>
<evidence type="ECO:0000256" key="2">
    <source>
        <dbReference type="ARBA" id="ARBA00022741"/>
    </source>
</evidence>
<dbReference type="PROSITE" id="PS51844">
    <property type="entry name" value="SH3_LIKE"/>
    <property type="match status" value="1"/>
</dbReference>
<dbReference type="SMART" id="SM00242">
    <property type="entry name" value="MYSc"/>
    <property type="match status" value="1"/>
</dbReference>
<dbReference type="GO" id="GO:0000146">
    <property type="term" value="F:microfilament motor activity"/>
    <property type="evidence" value="ECO:0000318"/>
    <property type="project" value="GO_Central"/>
</dbReference>
<comment type="similarity">
    <text evidence="1 8">Belongs to the TRAFAC class myosin-kinesin ATPase superfamily. Myosin family.</text>
</comment>
<evidence type="ECO:0000313" key="14">
    <source>
        <dbReference type="WormBase" id="CBG21212"/>
    </source>
</evidence>
<evidence type="ECO:0000256" key="5">
    <source>
        <dbReference type="ARBA" id="ARBA00023123"/>
    </source>
</evidence>
<evidence type="ECO:0000256" key="9">
    <source>
        <dbReference type="SAM" id="Coils"/>
    </source>
</evidence>
<name>A8XZL0_CAEBR</name>
<dbReference type="eggNOG" id="KOG0161">
    <property type="taxonomic scope" value="Eukaryota"/>
</dbReference>
<feature type="coiled-coil region" evidence="9">
    <location>
        <begin position="859"/>
        <end position="1076"/>
    </location>
</feature>
<feature type="domain" description="Myosin N-terminal SH3-like" evidence="11">
    <location>
        <begin position="32"/>
        <end position="82"/>
    </location>
</feature>
<keyword evidence="5 8" id="KW-0518">Myosin</keyword>
<reference evidence="12 13" key="1">
    <citation type="journal article" date="2003" name="PLoS Biol.">
        <title>The genome sequence of Caenorhabditis briggsae: a platform for comparative genomics.</title>
        <authorList>
            <person name="Stein L.D."/>
            <person name="Bao Z."/>
            <person name="Blasiar D."/>
            <person name="Blumenthal T."/>
            <person name="Brent M.R."/>
            <person name="Chen N."/>
            <person name="Chinwalla A."/>
            <person name="Clarke L."/>
            <person name="Clee C."/>
            <person name="Coghlan A."/>
            <person name="Coulson A."/>
            <person name="D'Eustachio P."/>
            <person name="Fitch D.H."/>
            <person name="Fulton L.A."/>
            <person name="Fulton R.E."/>
            <person name="Griffiths-Jones S."/>
            <person name="Harris T.W."/>
            <person name="Hillier L.W."/>
            <person name="Kamath R."/>
            <person name="Kuwabara P.E."/>
            <person name="Mardis E.R."/>
            <person name="Marra M.A."/>
            <person name="Miner T.L."/>
            <person name="Minx P."/>
            <person name="Mullikin J.C."/>
            <person name="Plumb R.W."/>
            <person name="Rogers J."/>
            <person name="Schein J.E."/>
            <person name="Sohrmann M."/>
            <person name="Spieth J."/>
            <person name="Stajich J.E."/>
            <person name="Wei C."/>
            <person name="Willey D."/>
            <person name="Wilson R.K."/>
            <person name="Durbin R."/>
            <person name="Waterston R.H."/>
        </authorList>
    </citation>
    <scope>NUCLEOTIDE SEQUENCE [LARGE SCALE GENOMIC DNA]</scope>
    <source>
        <strain evidence="12 13">AF16</strain>
    </source>
</reference>
<evidence type="ECO:0000256" key="7">
    <source>
        <dbReference type="ARBA" id="ARBA00023203"/>
    </source>
</evidence>
<dbReference type="OMA" id="KERRMQM"/>
<keyword evidence="3 8" id="KW-0067">ATP-binding</keyword>
<evidence type="ECO:0000313" key="13">
    <source>
        <dbReference type="Proteomes" id="UP000008549"/>
    </source>
</evidence>
<dbReference type="Gene3D" id="3.40.850.10">
    <property type="entry name" value="Kinesin motor domain"/>
    <property type="match status" value="1"/>
</dbReference>
<proteinExistence type="inferred from homology"/>
<keyword evidence="2 8" id="KW-0547">Nucleotide-binding</keyword>
<keyword evidence="6 8" id="KW-0505">Motor protein</keyword>
<evidence type="ECO:0000313" key="12">
    <source>
        <dbReference type="EMBL" id="CAP38009.2"/>
    </source>
</evidence>
<sequence>MANIDYMMDPGWKYLRQAQDEALKEQAARRFDNKTHAWVPDAAEGFVAAAIAVQEGDNLTLTMPSDGSQKRLTRSEVQEINPAKFEKTEDMSNLTFLNEASVLHNLRQRYYSMMIYTYSGLFCVFINPYKMLPIYTDSVASMYVNKRRAEMPPHLFAVSDEAFRNMMSGRSLELLHFQIFLKFSDKENQSMLITGESGAGKTENTKKVIAYFAMIGSGNKDQKSESSLENQVVQANPAIEAFGNGATTRNYNSSRYGKFIRIHFDRKGRLVGGDIEHYLLEKSRVIKQAPGERSYHIFYQIMTQKALRGNDNIRDYKFVSQAEITVPGMNDTEEWGITDTAFNVMGFSEREKDDLYKLCSAIMHIGNSTFKQKPRDEQAEVDDMKSPTAACKLFGIDTDQFLNALTRPRIKVGMEWVNKGQNVQQVDWAVGALSKAIYARMFHWLIKRVNKTLQANSDDMVYYIGVLDIAGFEIFDRNSFEQLWINFVNEKLQQFFNHHMFVLEQEEYQREGIEWTFIDFGLDLQSCIELIEKPLGIVSMLDEECIVPKATDMTYVDKLLTQHLGKHPNFQKAKPPKGKQADAHFAIVHYAGTVRYNAEQWLDKNKDPLNDSAVAILKTSDKEGVLYQLWEDYQTDVDREESEKRGKTTQAKKKGKSASFLTVSTMYRESLTSLMTMLHTTHPHFIRCIIPNEKKTSGLIDAPLVLNQLTCNGVLEGIRICRKGFPNRMMFADFRFRYAILAADEASEKDAAKASKAMLRKLSKSNQLNVDTFKVGTTKIFFKAGMLARLEELRDEALSAVILKFQCSARHYLAQVEYKRRLDREDAYPIIQENVRAWIKLRSWPWYRLFSRLKPMLKGMKSNAEIEALEKKCKELEENHKREEEARKKYADELRAKIDQYEETKAALERDRMLLDKRNKEIEELNRNLKAESESNYENAKKAAELEKLREKERKEWDEKERRMQMEAENETNQHKTQTEKLKDQIASMQTDYDKLSAQRKAQEQMNAELVDEVALLKNKAERAEEQKKKLVEDLDAMDDKLAAEKRANNEHVKHNKKLEASLKATQTQLTLALKEKHENDVDCKRRESEIGELKLKAQGDANLISKLQAMLRRCISRIEELEEDLLEERKLRMKAERQFNELRSEFDVLTEQMAEASGQLTAEAHINKVRAEEVSMLRRDLQKRNLNHEAYISDLCNMQYATVNNLRNLSQQSSALETEALRILDHRRAISKQPLPRVYVEDPDSDLE</sequence>
<dbReference type="InterPro" id="IPR036961">
    <property type="entry name" value="Kinesin_motor_dom_sf"/>
</dbReference>
<dbReference type="GO" id="GO:0005863">
    <property type="term" value="C:striated muscle myosin thick filament"/>
    <property type="evidence" value="ECO:0007669"/>
    <property type="project" value="UniProtKB-ARBA"/>
</dbReference>
<feature type="region of interest" description="Actin-binding" evidence="8">
    <location>
        <begin position="671"/>
        <end position="693"/>
    </location>
</feature>
<dbReference type="InterPro" id="IPR004009">
    <property type="entry name" value="SH3_Myosin"/>
</dbReference>
<dbReference type="FunCoup" id="A8XZL0">
    <property type="interactions" value="4"/>
</dbReference>
<feature type="binding site" evidence="8">
    <location>
        <begin position="195"/>
        <end position="202"/>
    </location>
    <ligand>
        <name>ATP</name>
        <dbReference type="ChEBI" id="CHEBI:30616"/>
    </ligand>
</feature>
<dbReference type="Gene3D" id="6.20.240.20">
    <property type="match status" value="1"/>
</dbReference>
<dbReference type="EMBL" id="HE600921">
    <property type="protein sequence ID" value="CAP38009.2"/>
    <property type="molecule type" value="Genomic_DNA"/>
</dbReference>
<dbReference type="GO" id="GO:0016460">
    <property type="term" value="C:myosin II complex"/>
    <property type="evidence" value="ECO:0000318"/>
    <property type="project" value="GO_Central"/>
</dbReference>
<dbReference type="Proteomes" id="UP000008549">
    <property type="component" value="Unassembled WGS sequence"/>
</dbReference>
<dbReference type="FunFam" id="1.20.120.720:FF:000001">
    <property type="entry name" value="Myosin heavy chain, muscle"/>
    <property type="match status" value="1"/>
</dbReference>
<dbReference type="SUPFAM" id="SSF52540">
    <property type="entry name" value="P-loop containing nucleoside triphosphate hydrolases"/>
    <property type="match status" value="1"/>
</dbReference>
<feature type="coiled-coil region" evidence="9">
    <location>
        <begin position="1105"/>
        <end position="1160"/>
    </location>
</feature>
<organism evidence="12 13">
    <name type="scientific">Caenorhabditis briggsae</name>
    <dbReference type="NCBI Taxonomy" id="6238"/>
    <lineage>
        <taxon>Eukaryota</taxon>
        <taxon>Metazoa</taxon>
        <taxon>Ecdysozoa</taxon>
        <taxon>Nematoda</taxon>
        <taxon>Chromadorea</taxon>
        <taxon>Rhabditida</taxon>
        <taxon>Rhabditina</taxon>
        <taxon>Rhabditomorpha</taxon>
        <taxon>Rhabditoidea</taxon>
        <taxon>Rhabditidae</taxon>
        <taxon>Peloderinae</taxon>
        <taxon>Caenorhabditis</taxon>
    </lineage>
</organism>
<dbReference type="GO" id="GO:0006936">
    <property type="term" value="P:muscle contraction"/>
    <property type="evidence" value="ECO:0000318"/>
    <property type="project" value="GO_Central"/>
</dbReference>
<evidence type="ECO:0000259" key="11">
    <source>
        <dbReference type="PROSITE" id="PS51844"/>
    </source>
</evidence>
<gene>
    <name evidence="14" type="primary">myo-6</name>
    <name evidence="12 14" type="ORF">CBG21212</name>
    <name evidence="12" type="ORF">CBG_21212</name>
</gene>
<dbReference type="InterPro" id="IPR008989">
    <property type="entry name" value="Myosin_S1_N"/>
</dbReference>
<dbReference type="STRING" id="6238.A8XZL0"/>
<evidence type="ECO:0000256" key="1">
    <source>
        <dbReference type="ARBA" id="ARBA00008314"/>
    </source>
</evidence>
<dbReference type="WormBase" id="CBG21212">
    <property type="protein sequence ID" value="CBP11705"/>
    <property type="gene ID" value="WBGene00040055"/>
    <property type="gene designation" value="Cbr-myo-6"/>
</dbReference>
<dbReference type="PROSITE" id="PS51456">
    <property type="entry name" value="MYOSIN_MOTOR"/>
    <property type="match status" value="1"/>
</dbReference>
<dbReference type="Gene3D" id="2.30.30.360">
    <property type="entry name" value="Myosin S1 fragment, N-terminal"/>
    <property type="match status" value="1"/>
</dbReference>
<dbReference type="PROSITE" id="PS50096">
    <property type="entry name" value="IQ"/>
    <property type="match status" value="1"/>
</dbReference>
<dbReference type="InterPro" id="IPR001609">
    <property type="entry name" value="Myosin_head_motor_dom-like"/>
</dbReference>
<dbReference type="PRINTS" id="PR00193">
    <property type="entry name" value="MYOSINHEAVY"/>
</dbReference>
<keyword evidence="4 9" id="KW-0175">Coiled coil</keyword>
<dbReference type="FunFam" id="1.20.58.530:FF:000001">
    <property type="entry name" value="Myosin heavy chain"/>
    <property type="match status" value="1"/>
</dbReference>
<dbReference type="Gene3D" id="1.10.10.820">
    <property type="match status" value="1"/>
</dbReference>
<evidence type="ECO:0000256" key="4">
    <source>
        <dbReference type="ARBA" id="ARBA00023054"/>
    </source>
</evidence>
<dbReference type="GO" id="GO:0005737">
    <property type="term" value="C:cytoplasm"/>
    <property type="evidence" value="ECO:0000318"/>
    <property type="project" value="GO_Central"/>
</dbReference>
<dbReference type="Gene3D" id="4.10.270.10">
    <property type="entry name" value="Myosin, subunit A"/>
    <property type="match status" value="1"/>
</dbReference>
<evidence type="ECO:0000256" key="6">
    <source>
        <dbReference type="ARBA" id="ARBA00023175"/>
    </source>
</evidence>
<dbReference type="SUPFAM" id="SSF90257">
    <property type="entry name" value="Myosin rod fragments"/>
    <property type="match status" value="1"/>
</dbReference>
<keyword evidence="13" id="KW-1185">Reference proteome</keyword>
<reference evidence="12 13" key="2">
    <citation type="journal article" date="2011" name="PLoS Genet.">
        <title>Caenorhabditis briggsae recombinant inbred line genotypes reveal inter-strain incompatibility and the evolution of recombination.</title>
        <authorList>
            <person name="Ross J.A."/>
            <person name="Koboldt D.C."/>
            <person name="Staisch J.E."/>
            <person name="Chamberlin H.M."/>
            <person name="Gupta B.P."/>
            <person name="Miller R.D."/>
            <person name="Baird S.E."/>
            <person name="Haag E.S."/>
        </authorList>
    </citation>
    <scope>NUCLEOTIDE SEQUENCE [LARGE SCALE GENOMIC DNA]</scope>
    <source>
        <strain evidence="12 13">AF16</strain>
    </source>
</reference>